<dbReference type="PANTHER" id="PTHR19944:SF99">
    <property type="entry name" value="HLA CLASS II HISTOCOMPATIBILITY ANTIGEN, DRB1 BETA CHAIN"/>
    <property type="match status" value="1"/>
</dbReference>
<dbReference type="OrthoDB" id="10043043at2759"/>
<dbReference type="InterPro" id="IPR000353">
    <property type="entry name" value="MHC_II_b_N"/>
</dbReference>
<keyword evidence="6" id="KW-0472">Membrane</keyword>
<keyword evidence="5" id="KW-1064">Adaptive immunity</keyword>
<comment type="subcellular location">
    <subcellularLocation>
        <location evidence="1">Membrane</location>
        <topology evidence="1">Single-pass type I membrane protein</topology>
    </subcellularLocation>
</comment>
<keyword evidence="4" id="KW-1133">Transmembrane helix</keyword>
<evidence type="ECO:0000256" key="9">
    <source>
        <dbReference type="ARBA" id="ARBA00023182"/>
    </source>
</evidence>
<dbReference type="PANTHER" id="PTHR19944">
    <property type="entry name" value="MHC CLASS II-RELATED"/>
    <property type="match status" value="1"/>
</dbReference>
<keyword evidence="7" id="KW-1015">Disulfide bond</keyword>
<dbReference type="Gene3D" id="3.10.320.10">
    <property type="entry name" value="Class II Histocompatibility Antigen, M Beta Chain, Chain B, domain 1"/>
    <property type="match status" value="1"/>
</dbReference>
<accession>A0A7L2QL76</accession>
<feature type="domain" description="MHC class II beta chain N-terminal" evidence="10">
    <location>
        <begin position="18"/>
        <end position="92"/>
    </location>
</feature>
<dbReference type="GO" id="GO:0002250">
    <property type="term" value="P:adaptive immune response"/>
    <property type="evidence" value="ECO:0007669"/>
    <property type="project" value="UniProtKB-KW"/>
</dbReference>
<name>A0A7L2QL76_9PASS</name>
<dbReference type="AlphaFoldDB" id="A0A7L2QL76"/>
<evidence type="ECO:0000313" key="11">
    <source>
        <dbReference type="EMBL" id="NXR97670.1"/>
    </source>
</evidence>
<feature type="non-terminal residue" evidence="11">
    <location>
        <position position="98"/>
    </location>
</feature>
<dbReference type="InterPro" id="IPR011162">
    <property type="entry name" value="MHC_I/II-like_Ag-recog"/>
</dbReference>
<keyword evidence="8" id="KW-0325">Glycoprotein</keyword>
<dbReference type="EMBL" id="VYZR01009247">
    <property type="protein sequence ID" value="NXR97670.1"/>
    <property type="molecule type" value="Genomic_DNA"/>
</dbReference>
<evidence type="ECO:0000256" key="7">
    <source>
        <dbReference type="ARBA" id="ARBA00023157"/>
    </source>
</evidence>
<dbReference type="FunFam" id="3.10.320.10:FF:000001">
    <property type="entry name" value="HLA class II histocompatibility antigen, DRB1-1 beta chain"/>
    <property type="match status" value="1"/>
</dbReference>
<reference evidence="11 12" key="1">
    <citation type="submission" date="2019-09" db="EMBL/GenBank/DDBJ databases">
        <title>Bird 10,000 Genomes (B10K) Project - Family phase.</title>
        <authorList>
            <person name="Zhang G."/>
        </authorList>
    </citation>
    <scope>NUCLEOTIDE SEQUENCE [LARGE SCALE GENOMIC DNA]</scope>
    <source>
        <strain evidence="11">B10K-DU-002-81</strain>
    </source>
</reference>
<gene>
    <name evidence="11" type="primary">Hb2l</name>
    <name evidence="11" type="ORF">OXYMAD_R09679</name>
</gene>
<dbReference type="SMART" id="SM00921">
    <property type="entry name" value="MHC_II_beta"/>
    <property type="match status" value="1"/>
</dbReference>
<proteinExistence type="predicted"/>
<evidence type="ECO:0000256" key="5">
    <source>
        <dbReference type="ARBA" id="ARBA00023130"/>
    </source>
</evidence>
<evidence type="ECO:0000256" key="6">
    <source>
        <dbReference type="ARBA" id="ARBA00023136"/>
    </source>
</evidence>
<dbReference type="Proteomes" id="UP000570288">
    <property type="component" value="Unassembled WGS sequence"/>
</dbReference>
<dbReference type="GO" id="GO:0042613">
    <property type="term" value="C:MHC class II protein complex"/>
    <property type="evidence" value="ECO:0007669"/>
    <property type="project" value="UniProtKB-KW"/>
</dbReference>
<keyword evidence="2" id="KW-0812">Transmembrane</keyword>
<evidence type="ECO:0000256" key="2">
    <source>
        <dbReference type="ARBA" id="ARBA00022692"/>
    </source>
</evidence>
<keyword evidence="12" id="KW-1185">Reference proteome</keyword>
<evidence type="ECO:0000259" key="10">
    <source>
        <dbReference type="SMART" id="SM00921"/>
    </source>
</evidence>
<evidence type="ECO:0000256" key="4">
    <source>
        <dbReference type="ARBA" id="ARBA00022989"/>
    </source>
</evidence>
<feature type="non-terminal residue" evidence="11">
    <location>
        <position position="1"/>
    </location>
</feature>
<sequence>PPDRCPAHSGVFQEMAKFECHFINGTEKVRFLERLIYNREQFLMFDLDVGHFVGFTPFGEKVPRYRNSGPDVMESRRAAVDNSCRPNYELSSPFLVER</sequence>
<dbReference type="SUPFAM" id="SSF54452">
    <property type="entry name" value="MHC antigen-recognition domain"/>
    <property type="match status" value="1"/>
</dbReference>
<dbReference type="GO" id="GO:0002504">
    <property type="term" value="P:antigen processing and presentation of peptide or polysaccharide antigen via MHC class II"/>
    <property type="evidence" value="ECO:0007669"/>
    <property type="project" value="UniProtKB-KW"/>
</dbReference>
<keyword evidence="9" id="KW-0491">MHC II</keyword>
<organism evidence="11 12">
    <name type="scientific">Oxylabes madagascariensis</name>
    <name type="common">white-throated Oxylabes</name>
    <dbReference type="NCBI Taxonomy" id="98144"/>
    <lineage>
        <taxon>Eukaryota</taxon>
        <taxon>Metazoa</taxon>
        <taxon>Chordata</taxon>
        <taxon>Craniata</taxon>
        <taxon>Vertebrata</taxon>
        <taxon>Euteleostomi</taxon>
        <taxon>Archelosauria</taxon>
        <taxon>Archosauria</taxon>
        <taxon>Dinosauria</taxon>
        <taxon>Saurischia</taxon>
        <taxon>Theropoda</taxon>
        <taxon>Coelurosauria</taxon>
        <taxon>Aves</taxon>
        <taxon>Neognathae</taxon>
        <taxon>Neoaves</taxon>
        <taxon>Telluraves</taxon>
        <taxon>Australaves</taxon>
        <taxon>Passeriformes</taxon>
        <taxon>Sylvioidea</taxon>
        <taxon>Timaliidae</taxon>
        <taxon>Oxylabes</taxon>
    </lineage>
</organism>
<protein>
    <submittedName>
        <fullName evidence="11">HB2L protein</fullName>
    </submittedName>
</protein>
<dbReference type="InterPro" id="IPR014745">
    <property type="entry name" value="MHC_II_a/b_N"/>
</dbReference>
<dbReference type="Pfam" id="PF00969">
    <property type="entry name" value="MHC_II_beta"/>
    <property type="match status" value="1"/>
</dbReference>
<comment type="caution">
    <text evidence="11">The sequence shown here is derived from an EMBL/GenBank/DDBJ whole genome shotgun (WGS) entry which is preliminary data.</text>
</comment>
<evidence type="ECO:0000256" key="3">
    <source>
        <dbReference type="ARBA" id="ARBA00022859"/>
    </source>
</evidence>
<dbReference type="InterPro" id="IPR050160">
    <property type="entry name" value="MHC/Immunoglobulin"/>
</dbReference>
<evidence type="ECO:0000256" key="1">
    <source>
        <dbReference type="ARBA" id="ARBA00004479"/>
    </source>
</evidence>
<evidence type="ECO:0000313" key="12">
    <source>
        <dbReference type="Proteomes" id="UP000570288"/>
    </source>
</evidence>
<evidence type="ECO:0000256" key="8">
    <source>
        <dbReference type="ARBA" id="ARBA00023180"/>
    </source>
</evidence>
<keyword evidence="3" id="KW-0391">Immunity</keyword>